<keyword evidence="2" id="KW-1133">Transmembrane helix</keyword>
<feature type="region of interest" description="Disordered" evidence="1">
    <location>
        <begin position="188"/>
        <end position="220"/>
    </location>
</feature>
<dbReference type="OrthoDB" id="680707at2759"/>
<dbReference type="AlphaFoldDB" id="A0A3L6SK61"/>
<gene>
    <name evidence="3" type="ORF">C2845_PM07G18990</name>
</gene>
<evidence type="ECO:0000256" key="2">
    <source>
        <dbReference type="SAM" id="Phobius"/>
    </source>
</evidence>
<accession>A0A3L6SK61</accession>
<dbReference type="Proteomes" id="UP000275267">
    <property type="component" value="Unassembled WGS sequence"/>
</dbReference>
<dbReference type="EMBL" id="PQIB02000004">
    <property type="protein sequence ID" value="RLN21953.1"/>
    <property type="molecule type" value="Genomic_DNA"/>
</dbReference>
<comment type="caution">
    <text evidence="3">The sequence shown here is derived from an EMBL/GenBank/DDBJ whole genome shotgun (WGS) entry which is preliminary data.</text>
</comment>
<proteinExistence type="predicted"/>
<evidence type="ECO:0000313" key="4">
    <source>
        <dbReference type="Proteomes" id="UP000275267"/>
    </source>
</evidence>
<feature type="compositionally biased region" description="Basic residues" evidence="1">
    <location>
        <begin position="210"/>
        <end position="220"/>
    </location>
</feature>
<feature type="transmembrane region" description="Helical" evidence="2">
    <location>
        <begin position="161"/>
        <end position="182"/>
    </location>
</feature>
<sequence length="220" mass="25424">MDSPPNPNGSDATVDAEEPTTDSGELRAQEHWLDGMDPNSTFLLNIKPLGNRRKARKDMRYFAFEKVVDSDLINYKDFIESVVEQYPPGYLEVAHIQYYDESSKTFPEVKCDKELMSMFEKHMLQKRTSKEEENNNELSSLIHCANWGWSTTIIYDFSTKITVVFAKIAALIAMQLMLIYMYRCRSRSGSNQPEPISEEHEQTNAPPKEKAKRKRKVKQA</sequence>
<keyword evidence="2" id="KW-0812">Transmembrane</keyword>
<feature type="region of interest" description="Disordered" evidence="1">
    <location>
        <begin position="1"/>
        <end position="24"/>
    </location>
</feature>
<reference evidence="4" key="1">
    <citation type="journal article" date="2019" name="Nat. Commun.">
        <title>The genome of broomcorn millet.</title>
        <authorList>
            <person name="Zou C."/>
            <person name="Miki D."/>
            <person name="Li D."/>
            <person name="Tang Q."/>
            <person name="Xiao L."/>
            <person name="Rajput S."/>
            <person name="Deng P."/>
            <person name="Jia W."/>
            <person name="Huang R."/>
            <person name="Zhang M."/>
            <person name="Sun Y."/>
            <person name="Hu J."/>
            <person name="Fu X."/>
            <person name="Schnable P.S."/>
            <person name="Li F."/>
            <person name="Zhang H."/>
            <person name="Feng B."/>
            <person name="Zhu X."/>
            <person name="Liu R."/>
            <person name="Schnable J.C."/>
            <person name="Zhu J.-K."/>
            <person name="Zhang H."/>
        </authorList>
    </citation>
    <scope>NUCLEOTIDE SEQUENCE [LARGE SCALE GENOMIC DNA]</scope>
</reference>
<protein>
    <submittedName>
        <fullName evidence="3">Uncharacterized protein</fullName>
    </submittedName>
</protein>
<keyword evidence="2" id="KW-0472">Membrane</keyword>
<organism evidence="3 4">
    <name type="scientific">Panicum miliaceum</name>
    <name type="common">Proso millet</name>
    <name type="synonym">Broomcorn millet</name>
    <dbReference type="NCBI Taxonomy" id="4540"/>
    <lineage>
        <taxon>Eukaryota</taxon>
        <taxon>Viridiplantae</taxon>
        <taxon>Streptophyta</taxon>
        <taxon>Embryophyta</taxon>
        <taxon>Tracheophyta</taxon>
        <taxon>Spermatophyta</taxon>
        <taxon>Magnoliopsida</taxon>
        <taxon>Liliopsida</taxon>
        <taxon>Poales</taxon>
        <taxon>Poaceae</taxon>
        <taxon>PACMAD clade</taxon>
        <taxon>Panicoideae</taxon>
        <taxon>Panicodae</taxon>
        <taxon>Paniceae</taxon>
        <taxon>Panicinae</taxon>
        <taxon>Panicum</taxon>
        <taxon>Panicum sect. Panicum</taxon>
    </lineage>
</organism>
<evidence type="ECO:0000256" key="1">
    <source>
        <dbReference type="SAM" id="MobiDB-lite"/>
    </source>
</evidence>
<evidence type="ECO:0000313" key="3">
    <source>
        <dbReference type="EMBL" id="RLN21953.1"/>
    </source>
</evidence>
<name>A0A3L6SK61_PANMI</name>
<keyword evidence="4" id="KW-1185">Reference proteome</keyword>